<dbReference type="Proteomes" id="UP000215616">
    <property type="component" value="Unassembled WGS sequence"/>
</dbReference>
<accession>A0A258D7K6</accession>
<reference evidence="7 8" key="1">
    <citation type="submission" date="2017-03" db="EMBL/GenBank/DDBJ databases">
        <title>Lifting the veil on microbial sulfur biogeochemistry in mining wastewaters.</title>
        <authorList>
            <person name="Kantor R.S."/>
            <person name="Colenbrander Nelson T."/>
            <person name="Marshall S."/>
            <person name="Bennett D."/>
            <person name="Apte S."/>
            <person name="Camacho D."/>
            <person name="Thomas B.C."/>
            <person name="Warren L.A."/>
            <person name="Banfield J.F."/>
        </authorList>
    </citation>
    <scope>NUCLEOTIDE SEQUENCE [LARGE SCALE GENOMIC DNA]</scope>
    <source>
        <strain evidence="7">32-67-7</strain>
    </source>
</reference>
<dbReference type="Gene3D" id="3.30.2420.10">
    <property type="entry name" value="TonB"/>
    <property type="match status" value="1"/>
</dbReference>
<dbReference type="GO" id="GO:0016020">
    <property type="term" value="C:membrane"/>
    <property type="evidence" value="ECO:0007669"/>
    <property type="project" value="UniProtKB-SubCell"/>
</dbReference>
<evidence type="ECO:0000256" key="5">
    <source>
        <dbReference type="SAM" id="Phobius"/>
    </source>
</evidence>
<dbReference type="InterPro" id="IPR006260">
    <property type="entry name" value="TonB/TolA_C"/>
</dbReference>
<dbReference type="NCBIfam" id="TIGR01352">
    <property type="entry name" value="tonB_Cterm"/>
    <property type="match status" value="1"/>
</dbReference>
<evidence type="ECO:0000256" key="2">
    <source>
        <dbReference type="ARBA" id="ARBA00022692"/>
    </source>
</evidence>
<organism evidence="7 8">
    <name type="scientific">Caulobacter vibrioides</name>
    <name type="common">Caulobacter crescentus</name>
    <dbReference type="NCBI Taxonomy" id="155892"/>
    <lineage>
        <taxon>Bacteria</taxon>
        <taxon>Pseudomonadati</taxon>
        <taxon>Pseudomonadota</taxon>
        <taxon>Alphaproteobacteria</taxon>
        <taxon>Caulobacterales</taxon>
        <taxon>Caulobacteraceae</taxon>
        <taxon>Caulobacter</taxon>
    </lineage>
</organism>
<evidence type="ECO:0000256" key="4">
    <source>
        <dbReference type="ARBA" id="ARBA00023136"/>
    </source>
</evidence>
<evidence type="ECO:0000256" key="1">
    <source>
        <dbReference type="ARBA" id="ARBA00004167"/>
    </source>
</evidence>
<gene>
    <name evidence="7" type="ORF">B7Z12_08460</name>
</gene>
<evidence type="ECO:0000313" key="8">
    <source>
        <dbReference type="Proteomes" id="UP000215616"/>
    </source>
</evidence>
<comment type="subcellular location">
    <subcellularLocation>
        <location evidence="1">Membrane</location>
        <topology evidence="1">Single-pass membrane protein</topology>
    </subcellularLocation>
</comment>
<evidence type="ECO:0000259" key="6">
    <source>
        <dbReference type="PROSITE" id="PS52015"/>
    </source>
</evidence>
<dbReference type="InterPro" id="IPR037682">
    <property type="entry name" value="TonB_C"/>
</dbReference>
<keyword evidence="3 5" id="KW-1133">Transmembrane helix</keyword>
<dbReference type="SUPFAM" id="SSF74653">
    <property type="entry name" value="TolA/TonB C-terminal domain"/>
    <property type="match status" value="1"/>
</dbReference>
<dbReference type="Pfam" id="PF03544">
    <property type="entry name" value="TonB_C"/>
    <property type="match status" value="1"/>
</dbReference>
<evidence type="ECO:0000256" key="3">
    <source>
        <dbReference type="ARBA" id="ARBA00022989"/>
    </source>
</evidence>
<name>A0A258D7K6_CAUVI</name>
<proteinExistence type="predicted"/>
<dbReference type="EMBL" id="NCDQ01000110">
    <property type="protein sequence ID" value="OYX03915.1"/>
    <property type="molecule type" value="Genomic_DNA"/>
</dbReference>
<feature type="transmembrane region" description="Helical" evidence="5">
    <location>
        <begin position="125"/>
        <end position="148"/>
    </location>
</feature>
<evidence type="ECO:0000313" key="7">
    <source>
        <dbReference type="EMBL" id="OYX03915.1"/>
    </source>
</evidence>
<dbReference type="GO" id="GO:0055085">
    <property type="term" value="P:transmembrane transport"/>
    <property type="evidence" value="ECO:0007669"/>
    <property type="project" value="InterPro"/>
</dbReference>
<protein>
    <recommendedName>
        <fullName evidence="6">TonB C-terminal domain-containing protein</fullName>
    </recommendedName>
</protein>
<dbReference type="PROSITE" id="PS52015">
    <property type="entry name" value="TONB_CTD"/>
    <property type="match status" value="1"/>
</dbReference>
<dbReference type="AlphaFoldDB" id="A0A258D7K6"/>
<keyword evidence="4 5" id="KW-0472">Membrane</keyword>
<comment type="caution">
    <text evidence="7">The sequence shown here is derived from an EMBL/GenBank/DDBJ whole genome shotgun (WGS) entry which is preliminary data.</text>
</comment>
<sequence>MSAAHQPLPPRPAVMGAYRPDWLEKPSGDDMAAFYPPRAARREISGKVTMVCQVKADGRLADCRITSETPEGEQFGQAALRLAPKFRMIPPDDLRPNPGQVTIPLVFQIPDPSQTTGFGPNDARLFVQGGAVVAIVSTVLLIAFIWILGRYHNRAARSGASKP</sequence>
<feature type="domain" description="TonB C-terminal" evidence="6">
    <location>
        <begin position="20"/>
        <end position="116"/>
    </location>
</feature>
<keyword evidence="2 5" id="KW-0812">Transmembrane</keyword>